<comment type="caution">
    <text evidence="4">The sequence shown here is derived from an EMBL/GenBank/DDBJ whole genome shotgun (WGS) entry which is preliminary data.</text>
</comment>
<name>A0A819SCU9_9BILA</name>
<dbReference type="Pfam" id="PF00994">
    <property type="entry name" value="MoCF_biosynth"/>
    <property type="match status" value="1"/>
</dbReference>
<proteinExistence type="inferred from homology"/>
<evidence type="ECO:0000256" key="1">
    <source>
        <dbReference type="ARBA" id="ARBA00007589"/>
    </source>
</evidence>
<dbReference type="SUPFAM" id="SSF53218">
    <property type="entry name" value="Molybdenum cofactor biosynthesis proteins"/>
    <property type="match status" value="1"/>
</dbReference>
<evidence type="ECO:0000313" key="5">
    <source>
        <dbReference type="Proteomes" id="UP000663842"/>
    </source>
</evidence>
<dbReference type="Gene3D" id="3.40.980.10">
    <property type="entry name" value="MoaB/Mog-like domain"/>
    <property type="match status" value="1"/>
</dbReference>
<protein>
    <recommendedName>
        <fullName evidence="3">MoaB/Mog domain-containing protein</fullName>
    </recommendedName>
</protein>
<evidence type="ECO:0000313" key="4">
    <source>
        <dbReference type="EMBL" id="CAF4054520.1"/>
    </source>
</evidence>
<feature type="domain" description="MoaB/Mog" evidence="3">
    <location>
        <begin position="48"/>
        <end position="101"/>
    </location>
</feature>
<sequence>MLYNQLCLILTFFCLEELYDHIIVVYIPVSTTCYDDSTKDYSRRAASKVVLDNQTHFRETVLKLCNELRPNLILKTGGTGINSDDITPETNTPLVEDQCVVINIGTKLPDTRRWISAVVVRHSVVLTLLIIQYNYKEIAALAGRCCHQPARFRHRNMYVISEDHYLLV</sequence>
<keyword evidence="2" id="KW-0732">Signal</keyword>
<organism evidence="4 5">
    <name type="scientific">Rotaria magnacalcarata</name>
    <dbReference type="NCBI Taxonomy" id="392030"/>
    <lineage>
        <taxon>Eukaryota</taxon>
        <taxon>Metazoa</taxon>
        <taxon>Spiralia</taxon>
        <taxon>Gnathifera</taxon>
        <taxon>Rotifera</taxon>
        <taxon>Eurotatoria</taxon>
        <taxon>Bdelloidea</taxon>
        <taxon>Philodinida</taxon>
        <taxon>Philodinidae</taxon>
        <taxon>Rotaria</taxon>
    </lineage>
</organism>
<accession>A0A819SCU9</accession>
<gene>
    <name evidence="4" type="ORF">UXM345_LOCUS19439</name>
</gene>
<dbReference type="Proteomes" id="UP000663842">
    <property type="component" value="Unassembled WGS sequence"/>
</dbReference>
<dbReference type="AlphaFoldDB" id="A0A819SCU9"/>
<dbReference type="EMBL" id="CAJOBF010002760">
    <property type="protein sequence ID" value="CAF4054520.1"/>
    <property type="molecule type" value="Genomic_DNA"/>
</dbReference>
<dbReference type="InterPro" id="IPR001453">
    <property type="entry name" value="MoaB/Mog_dom"/>
</dbReference>
<comment type="similarity">
    <text evidence="1">In the N-terminal section; belongs to the MoaB/Mog family.</text>
</comment>
<evidence type="ECO:0000256" key="2">
    <source>
        <dbReference type="SAM" id="SignalP"/>
    </source>
</evidence>
<feature type="chain" id="PRO_5032602789" description="MoaB/Mog domain-containing protein" evidence="2">
    <location>
        <begin position="21"/>
        <end position="168"/>
    </location>
</feature>
<dbReference type="InterPro" id="IPR036425">
    <property type="entry name" value="MoaB/Mog-like_dom_sf"/>
</dbReference>
<feature type="signal peptide" evidence="2">
    <location>
        <begin position="1"/>
        <end position="20"/>
    </location>
</feature>
<reference evidence="4" key="1">
    <citation type="submission" date="2021-02" db="EMBL/GenBank/DDBJ databases">
        <authorList>
            <person name="Nowell W R."/>
        </authorList>
    </citation>
    <scope>NUCLEOTIDE SEQUENCE</scope>
</reference>
<evidence type="ECO:0000259" key="3">
    <source>
        <dbReference type="Pfam" id="PF00994"/>
    </source>
</evidence>